<dbReference type="PROSITE" id="PS51462">
    <property type="entry name" value="NUDIX"/>
    <property type="match status" value="1"/>
</dbReference>
<dbReference type="EMBL" id="VHHP01000004">
    <property type="protein sequence ID" value="TPR53897.1"/>
    <property type="molecule type" value="Genomic_DNA"/>
</dbReference>
<organism evidence="3 4">
    <name type="scientific">Metamycoplasma neophronis</name>
    <dbReference type="NCBI Taxonomy" id="872983"/>
    <lineage>
        <taxon>Bacteria</taxon>
        <taxon>Bacillati</taxon>
        <taxon>Mycoplasmatota</taxon>
        <taxon>Mycoplasmoidales</taxon>
        <taxon>Metamycoplasmataceae</taxon>
        <taxon>Metamycoplasma</taxon>
    </lineage>
</organism>
<keyword evidence="1" id="KW-0378">Hydrolase</keyword>
<gene>
    <name evidence="3" type="ORF">FJR74_01915</name>
</gene>
<sequence length="181" mass="20992">MKKQANLDKLLFSSSRINVYETEQGIIYAQRRNKDSIAALCYRKNADGSKDYLIRFQPLIQLEENQAWNKLFPCPITGSFEENETPLNVALREVFEEAGYKITEKNLVNTFKFFATTQMNETVYGFIFDITNMNNTEPETDGSLMEKISKNVWMSLQEVKKICENNNNLASLPLLFYLDNK</sequence>
<feature type="domain" description="Nudix hydrolase" evidence="2">
    <location>
        <begin position="10"/>
        <end position="176"/>
    </location>
</feature>
<dbReference type="InterPro" id="IPR000086">
    <property type="entry name" value="NUDIX_hydrolase_dom"/>
</dbReference>
<dbReference type="SUPFAM" id="SSF55811">
    <property type="entry name" value="Nudix"/>
    <property type="match status" value="1"/>
</dbReference>
<dbReference type="Pfam" id="PF00293">
    <property type="entry name" value="NUDIX"/>
    <property type="match status" value="1"/>
</dbReference>
<accession>A0ABY2Z4H4</accession>
<evidence type="ECO:0000313" key="3">
    <source>
        <dbReference type="EMBL" id="TPR53897.1"/>
    </source>
</evidence>
<proteinExistence type="predicted"/>
<dbReference type="InterPro" id="IPR020084">
    <property type="entry name" value="NUDIX_hydrolase_CS"/>
</dbReference>
<dbReference type="Gene3D" id="3.90.79.10">
    <property type="entry name" value="Nucleoside Triphosphate Pyrophosphohydrolase"/>
    <property type="match status" value="1"/>
</dbReference>
<comment type="caution">
    <text evidence="3">The sequence shown here is derived from an EMBL/GenBank/DDBJ whole genome shotgun (WGS) entry which is preliminary data.</text>
</comment>
<dbReference type="InterPro" id="IPR015797">
    <property type="entry name" value="NUDIX_hydrolase-like_dom_sf"/>
</dbReference>
<name>A0ABY2Z4H4_9BACT</name>
<dbReference type="PROSITE" id="PS00893">
    <property type="entry name" value="NUDIX_BOX"/>
    <property type="match status" value="1"/>
</dbReference>
<evidence type="ECO:0000313" key="4">
    <source>
        <dbReference type="Proteomes" id="UP000316851"/>
    </source>
</evidence>
<evidence type="ECO:0000256" key="1">
    <source>
        <dbReference type="ARBA" id="ARBA00022801"/>
    </source>
</evidence>
<reference evidence="3" key="1">
    <citation type="submission" date="2019-06" db="EMBL/GenBank/DDBJ databases">
        <title>Mycoplasma neophronis type strain whole genome sequence.</title>
        <authorList>
            <person name="Spergser J."/>
        </authorList>
    </citation>
    <scope>NUCLEOTIDE SEQUENCE [LARGE SCALE GENOMIC DNA]</scope>
    <source>
        <strain evidence="3">DSM 24097</strain>
    </source>
</reference>
<protein>
    <submittedName>
        <fullName evidence="3">NUDIX domain-containing protein</fullName>
    </submittedName>
</protein>
<evidence type="ECO:0000259" key="2">
    <source>
        <dbReference type="PROSITE" id="PS51462"/>
    </source>
</evidence>
<dbReference type="RefSeq" id="WP_140914862.1">
    <property type="nucleotide sequence ID" value="NZ_VHHP01000004.1"/>
</dbReference>
<keyword evidence="4" id="KW-1185">Reference proteome</keyword>
<dbReference type="Proteomes" id="UP000316851">
    <property type="component" value="Unassembled WGS sequence"/>
</dbReference>